<dbReference type="InterPro" id="IPR032800">
    <property type="entry name" value="TRP_N"/>
</dbReference>
<feature type="region of interest" description="Disordered" evidence="7">
    <location>
        <begin position="1"/>
        <end position="34"/>
    </location>
</feature>
<dbReference type="OMA" id="DIWAGMM"/>
<feature type="transmembrane region" description="Helical" evidence="8">
    <location>
        <begin position="255"/>
        <end position="277"/>
    </location>
</feature>
<evidence type="ECO:0000313" key="11">
    <source>
        <dbReference type="Proteomes" id="UP000076632"/>
    </source>
</evidence>
<protein>
    <recommendedName>
        <fullName evidence="9">ML-like domain-containing protein</fullName>
    </recommendedName>
</protein>
<dbReference type="PANTHER" id="PTHR31145:SF6">
    <property type="entry name" value="INTEGRAL MEMBRANE PROTEIN (AFU_ORTHOLOGUE AFUA_7G01610)"/>
    <property type="match status" value="1"/>
</dbReference>
<name>A0A165GQ74_XYLHT</name>
<dbReference type="OrthoDB" id="5312224at2759"/>
<feature type="region of interest" description="Disordered" evidence="7">
    <location>
        <begin position="724"/>
        <end position="810"/>
    </location>
</feature>
<evidence type="ECO:0000256" key="4">
    <source>
        <dbReference type="ARBA" id="ARBA00022729"/>
    </source>
</evidence>
<feature type="compositionally biased region" description="Basic and acidic residues" evidence="7">
    <location>
        <begin position="1171"/>
        <end position="1184"/>
    </location>
</feature>
<dbReference type="Pfam" id="PF06011">
    <property type="entry name" value="TRP"/>
    <property type="match status" value="1"/>
</dbReference>
<evidence type="ECO:0000256" key="3">
    <source>
        <dbReference type="ARBA" id="ARBA00022692"/>
    </source>
</evidence>
<feature type="compositionally biased region" description="Basic and acidic residues" evidence="7">
    <location>
        <begin position="21"/>
        <end position="34"/>
    </location>
</feature>
<evidence type="ECO:0000256" key="2">
    <source>
        <dbReference type="ARBA" id="ARBA00010642"/>
    </source>
</evidence>
<dbReference type="EMBL" id="KV407459">
    <property type="protein sequence ID" value="KZF22462.1"/>
    <property type="molecule type" value="Genomic_DNA"/>
</dbReference>
<reference evidence="10 11" key="1">
    <citation type="journal article" date="2016" name="Fungal Biol.">
        <title>The genome of Xylona heveae provides a window into fungal endophytism.</title>
        <authorList>
            <person name="Gazis R."/>
            <person name="Kuo A."/>
            <person name="Riley R."/>
            <person name="LaButti K."/>
            <person name="Lipzen A."/>
            <person name="Lin J."/>
            <person name="Amirebrahimi M."/>
            <person name="Hesse C.N."/>
            <person name="Spatafora J.W."/>
            <person name="Henrissat B."/>
            <person name="Hainaut M."/>
            <person name="Grigoriev I.V."/>
            <person name="Hibbett D.S."/>
        </authorList>
    </citation>
    <scope>NUCLEOTIDE SEQUENCE [LARGE SCALE GENOMIC DNA]</scope>
    <source>
        <strain evidence="10 11">TC161</strain>
    </source>
</reference>
<dbReference type="InterPro" id="IPR040241">
    <property type="entry name" value="TRP_Flc/Pkd2-like"/>
</dbReference>
<dbReference type="PANTHER" id="PTHR31145">
    <property type="entry name" value="INTEGRAL MEMBRANE PROTEIN (AFU_ORTHOLOGUE AFUA_7G01610)"/>
    <property type="match status" value="1"/>
</dbReference>
<feature type="transmembrane region" description="Helical" evidence="8">
    <location>
        <begin position="463"/>
        <end position="487"/>
    </location>
</feature>
<sequence>MDRPGRSEERVHRPRMTIADTVEHAPGKDQNRGHVDRNWRHLPRSIPSHLSLFLIVFVLFLLIGPSAGAFITFDNCLNPNIQNSDQLQFVPLHVYASFNRSAPSHHLNFTVYGNVTGLANTDQKYPAPNDPQWNNPNDTVGKIVDLSVSNNKYSTLFAEFRMLSYMPYQAKPSKFCDSVVRGQCPLGPAFYANTSDPLELRAISVAHDFYSSFAFTTLIPTLRATSGDASNAVLTCISANITPALGASLSNLLRFLPLVVLILVGIATAFAAIWSPWGSTDLFRWTSNYGRDADLLRLVTPGFGDCLQYIQFVVLTGGLSLSYPGYYQPVISQVSWSTLMFNESFVSHGNGTQSIVDGIYVYNSTYGLDRLSQLVGMTSVEDIWAGMVIWLLVILASMIVLIQLWFMLRWCLRLLSNAHEEDLRRKNLPLTVGNVIRIVFNYFLLPIVSLSMFQLVVSTKSPAYTVALAALLILALVGFAGWLLYLIARTRPRSYLFDDLPTVLLYGPLYNTYSDDKAPFALIPVLLTFIRGIAIGAIQPSGIAQLVLLAICEVIFILTLHAFRPFHSPTSMNAYHTFFAVIRLVATLLSVAFVPSLGVTEGPKGWIGYVILLIHAIVLVFCFCLNAVQTLVEVGARVAGAGGEEGVGGGVARGGLVKVFGMRQLSRRLPRHEAVRHSSMTSDADILGPDRTSKSFQMNETRTRSLSGSSAMLLKRPAIIDGTGTGYDMVSPPGASHSHTGSGSAPYTPSTPGAGSTFSSLPSANVTAGPSTRGVGLALKTGENSDPYYRPPRMRRPTLEAYSPGARSRGSWASGDWANKTWGMTDPDAADVVDNFEGPSVSGRGTPVPAYLGSQRDPPDPLATDSRRPRTDYAVREVDFYYGVRGPALSNQPTRRLKTGPADPTGPVSSAAGWFKRLIGGKTKDKAKGFEVVRSSRAPPVMEPPSPQSLHDADVAEDSEPYRDNPSVLPTVGAEAHGTTALDDGSVSPIEDDGEPGSEERSPLVSDDDAVSSLGPDEHFANDDAPHPETVSNLPPSLPTIETGAGINLPTRAGSKASSRFSGRSPPSVPRKSSRRHSAGRFPTSTDPNSTNRLSTIEISPPPSPEMVHRSGSTSEPPEQSHNLRPSTASSGHLPFGSEPSSASGRRFSAGGDSTASSMLAARRSLSAADEATRVDRPGAELHHASLHRLAPHTQSDRPTSMGYVQQHRTNVHMIAPGYQPHVGSTAEVVDMPKRRSMSSDGKGRGTSEGVGS</sequence>
<evidence type="ECO:0000256" key="6">
    <source>
        <dbReference type="ARBA" id="ARBA00023136"/>
    </source>
</evidence>
<feature type="compositionally biased region" description="Polar residues" evidence="7">
    <location>
        <begin position="1111"/>
        <end position="1131"/>
    </location>
</feature>
<dbReference type="STRING" id="1328760.A0A165GQ74"/>
<feature type="compositionally biased region" description="Polar residues" evidence="7">
    <location>
        <begin position="694"/>
        <end position="708"/>
    </location>
</feature>
<dbReference type="GO" id="GO:0016020">
    <property type="term" value="C:membrane"/>
    <property type="evidence" value="ECO:0007669"/>
    <property type="project" value="UniProtKB-SubCell"/>
</dbReference>
<gene>
    <name evidence="10" type="ORF">L228DRAFT_153582</name>
</gene>
<evidence type="ECO:0000256" key="8">
    <source>
        <dbReference type="SAM" id="Phobius"/>
    </source>
</evidence>
<feature type="transmembrane region" description="Helical" evidence="8">
    <location>
        <begin position="383"/>
        <end position="406"/>
    </location>
</feature>
<feature type="compositionally biased region" description="Low complexity" evidence="7">
    <location>
        <begin position="731"/>
        <end position="746"/>
    </location>
</feature>
<evidence type="ECO:0000256" key="5">
    <source>
        <dbReference type="ARBA" id="ARBA00022989"/>
    </source>
</evidence>
<feature type="region of interest" description="Disordered" evidence="7">
    <location>
        <begin position="671"/>
        <end position="708"/>
    </location>
</feature>
<comment type="similarity">
    <text evidence="2">Belongs to the transient receptor potential (TRP) ion channel family.</text>
</comment>
<feature type="region of interest" description="Disordered" evidence="7">
    <location>
        <begin position="931"/>
        <end position="1201"/>
    </location>
</feature>
<feature type="compositionally biased region" description="Polar residues" evidence="7">
    <location>
        <begin position="1083"/>
        <end position="1095"/>
    </location>
</feature>
<feature type="region of interest" description="Disordered" evidence="7">
    <location>
        <begin position="1216"/>
        <end position="1253"/>
    </location>
</feature>
<feature type="compositionally biased region" description="Basic and acidic residues" evidence="7">
    <location>
        <begin position="1"/>
        <end position="11"/>
    </location>
</feature>
<feature type="compositionally biased region" description="Basic and acidic residues" evidence="7">
    <location>
        <begin position="1016"/>
        <end position="1027"/>
    </location>
</feature>
<dbReference type="RefSeq" id="XP_018188017.1">
    <property type="nucleotide sequence ID" value="XM_018329307.1"/>
</dbReference>
<evidence type="ECO:0000256" key="1">
    <source>
        <dbReference type="ARBA" id="ARBA00004141"/>
    </source>
</evidence>
<dbReference type="GeneID" id="28894444"/>
<feature type="transmembrane region" description="Helical" evidence="8">
    <location>
        <begin position="543"/>
        <end position="563"/>
    </location>
</feature>
<dbReference type="Proteomes" id="UP000076632">
    <property type="component" value="Unassembled WGS sequence"/>
</dbReference>
<feature type="region of interest" description="Disordered" evidence="7">
    <location>
        <begin position="886"/>
        <end position="911"/>
    </location>
</feature>
<comment type="subcellular location">
    <subcellularLocation>
        <location evidence="1">Membrane</location>
        <topology evidence="1">Multi-pass membrane protein</topology>
    </subcellularLocation>
</comment>
<feature type="region of interest" description="Disordered" evidence="7">
    <location>
        <begin position="840"/>
        <end position="869"/>
    </location>
</feature>
<evidence type="ECO:0000313" key="10">
    <source>
        <dbReference type="EMBL" id="KZF22462.1"/>
    </source>
</evidence>
<proteinExistence type="inferred from homology"/>
<dbReference type="SMART" id="SM01320">
    <property type="entry name" value="TRP_N"/>
    <property type="match status" value="1"/>
</dbReference>
<keyword evidence="4" id="KW-0732">Signal</keyword>
<evidence type="ECO:0000256" key="7">
    <source>
        <dbReference type="SAM" id="MobiDB-lite"/>
    </source>
</evidence>
<keyword evidence="3 8" id="KW-0812">Transmembrane</keyword>
<keyword evidence="11" id="KW-1185">Reference proteome</keyword>
<dbReference type="InParanoid" id="A0A165GQ74"/>
<dbReference type="AlphaFoldDB" id="A0A165GQ74"/>
<dbReference type="InterPro" id="IPR010308">
    <property type="entry name" value="TRP_C"/>
</dbReference>
<organism evidence="10 11">
    <name type="scientific">Xylona heveae (strain CBS 132557 / TC161)</name>
    <dbReference type="NCBI Taxonomy" id="1328760"/>
    <lineage>
        <taxon>Eukaryota</taxon>
        <taxon>Fungi</taxon>
        <taxon>Dikarya</taxon>
        <taxon>Ascomycota</taxon>
        <taxon>Pezizomycotina</taxon>
        <taxon>Xylonomycetes</taxon>
        <taxon>Xylonales</taxon>
        <taxon>Xylonaceae</taxon>
        <taxon>Xylona</taxon>
    </lineage>
</organism>
<feature type="transmembrane region" description="Helical" evidence="8">
    <location>
        <begin position="50"/>
        <end position="73"/>
    </location>
</feature>
<feature type="compositionally biased region" description="Low complexity" evidence="7">
    <location>
        <begin position="1141"/>
        <end position="1169"/>
    </location>
</feature>
<feature type="transmembrane region" description="Helical" evidence="8">
    <location>
        <begin position="606"/>
        <end position="628"/>
    </location>
</feature>
<feature type="transmembrane region" description="Helical" evidence="8">
    <location>
        <begin position="575"/>
        <end position="594"/>
    </location>
</feature>
<dbReference type="GO" id="GO:0055085">
    <property type="term" value="P:transmembrane transport"/>
    <property type="evidence" value="ECO:0007669"/>
    <property type="project" value="TreeGrafter"/>
</dbReference>
<accession>A0A165GQ74</accession>
<evidence type="ECO:0000259" key="9">
    <source>
        <dbReference type="SMART" id="SM01320"/>
    </source>
</evidence>
<keyword evidence="6 8" id="KW-0472">Membrane</keyword>
<feature type="domain" description="ML-like" evidence="9">
    <location>
        <begin position="66"/>
        <end position="248"/>
    </location>
</feature>
<keyword evidence="5 8" id="KW-1133">Transmembrane helix</keyword>
<feature type="compositionally biased region" description="Polar residues" evidence="7">
    <location>
        <begin position="747"/>
        <end position="770"/>
    </location>
</feature>
<feature type="transmembrane region" description="Helical" evidence="8">
    <location>
        <begin position="434"/>
        <end position="457"/>
    </location>
</feature>